<reference evidence="3" key="1">
    <citation type="submission" date="2020-04" db="EMBL/GenBank/DDBJ databases">
        <authorList>
            <person name="Zhang T."/>
        </authorList>
    </citation>
    <scope>NUCLEOTIDE SEQUENCE</scope>
    <source>
        <strain evidence="3">HKST-UBA01</strain>
    </source>
</reference>
<feature type="binding site" evidence="2">
    <location>
        <position position="48"/>
    </location>
    <ligand>
        <name>Zn(2+)</name>
        <dbReference type="ChEBI" id="CHEBI:29105"/>
    </ligand>
</feature>
<dbReference type="Pfam" id="PF00484">
    <property type="entry name" value="Pro_CA"/>
    <property type="match status" value="1"/>
</dbReference>
<dbReference type="CDD" id="cd03378">
    <property type="entry name" value="beta_CA_cladeC"/>
    <property type="match status" value="1"/>
</dbReference>
<feature type="binding site" evidence="2">
    <location>
        <position position="104"/>
    </location>
    <ligand>
        <name>Zn(2+)</name>
        <dbReference type="ChEBI" id="CHEBI:29105"/>
    </ligand>
</feature>
<accession>A0A956RQW4</accession>
<proteinExistence type="inferred from homology"/>
<dbReference type="SMART" id="SM00947">
    <property type="entry name" value="Pro_CA"/>
    <property type="match status" value="1"/>
</dbReference>
<evidence type="ECO:0000313" key="3">
    <source>
        <dbReference type="EMBL" id="MCA9730151.1"/>
    </source>
</evidence>
<protein>
    <submittedName>
        <fullName evidence="3">Carbonic anhydrase</fullName>
    </submittedName>
</protein>
<feature type="non-terminal residue" evidence="3">
    <location>
        <position position="143"/>
    </location>
</feature>
<organism evidence="3 4">
    <name type="scientific">Eiseniibacteriota bacterium</name>
    <dbReference type="NCBI Taxonomy" id="2212470"/>
    <lineage>
        <taxon>Bacteria</taxon>
        <taxon>Candidatus Eiseniibacteriota</taxon>
    </lineage>
</organism>
<sequence>MTPDQALEALKAGNDRFVTGTSLFPHLDRKRRYETAKGQTPFVTVIGCSDSRVPIEALFDQGIGDVFVIRVAGNVCDTDEIGSIEYGVDHLGTPLMVVLGHESCGAVTAVVKDAEIHGSIPKLVDNIGPAVATARKFHPSLTP</sequence>
<dbReference type="PANTHER" id="PTHR11002">
    <property type="entry name" value="CARBONIC ANHYDRASE"/>
    <property type="match status" value="1"/>
</dbReference>
<feature type="binding site" evidence="2">
    <location>
        <position position="101"/>
    </location>
    <ligand>
        <name>Zn(2+)</name>
        <dbReference type="ChEBI" id="CHEBI:29105"/>
    </ligand>
</feature>
<dbReference type="PANTHER" id="PTHR11002:SF79">
    <property type="entry name" value="CARBONIC ANHYDRASE 2"/>
    <property type="match status" value="1"/>
</dbReference>
<evidence type="ECO:0000256" key="2">
    <source>
        <dbReference type="PIRSR" id="PIRSR601765-1"/>
    </source>
</evidence>
<comment type="cofactor">
    <cofactor evidence="2">
        <name>Zn(2+)</name>
        <dbReference type="ChEBI" id="CHEBI:29105"/>
    </cofactor>
    <text evidence="2">Binds 1 zinc ion per subunit.</text>
</comment>
<dbReference type="GO" id="GO:0008270">
    <property type="term" value="F:zinc ion binding"/>
    <property type="evidence" value="ECO:0007669"/>
    <property type="project" value="InterPro"/>
</dbReference>
<dbReference type="InterPro" id="IPR001765">
    <property type="entry name" value="Carbonic_anhydrase"/>
</dbReference>
<name>A0A956RQW4_UNCEI</name>
<dbReference type="SUPFAM" id="SSF53056">
    <property type="entry name" value="beta-carbonic anhydrase, cab"/>
    <property type="match status" value="1"/>
</dbReference>
<dbReference type="Proteomes" id="UP000697710">
    <property type="component" value="Unassembled WGS sequence"/>
</dbReference>
<dbReference type="InterPro" id="IPR036874">
    <property type="entry name" value="Carbonic_anhydrase_sf"/>
</dbReference>
<feature type="binding site" evidence="2">
    <location>
        <position position="50"/>
    </location>
    <ligand>
        <name>Zn(2+)</name>
        <dbReference type="ChEBI" id="CHEBI:29105"/>
    </ligand>
</feature>
<dbReference type="AlphaFoldDB" id="A0A956RQW4"/>
<comment type="similarity">
    <text evidence="1">Belongs to the beta-class carbonic anhydrase family.</text>
</comment>
<dbReference type="EMBL" id="JAGQHR010001015">
    <property type="protein sequence ID" value="MCA9730151.1"/>
    <property type="molecule type" value="Genomic_DNA"/>
</dbReference>
<keyword evidence="2" id="KW-0479">Metal-binding</keyword>
<dbReference type="GO" id="GO:0004089">
    <property type="term" value="F:carbonate dehydratase activity"/>
    <property type="evidence" value="ECO:0007669"/>
    <property type="project" value="InterPro"/>
</dbReference>
<dbReference type="Gene3D" id="3.40.1050.10">
    <property type="entry name" value="Carbonic anhydrase"/>
    <property type="match status" value="1"/>
</dbReference>
<gene>
    <name evidence="3" type="ORF">KC729_20875</name>
</gene>
<evidence type="ECO:0000256" key="1">
    <source>
        <dbReference type="ARBA" id="ARBA00006217"/>
    </source>
</evidence>
<keyword evidence="2" id="KW-0862">Zinc</keyword>
<comment type="caution">
    <text evidence="3">The sequence shown here is derived from an EMBL/GenBank/DDBJ whole genome shotgun (WGS) entry which is preliminary data.</text>
</comment>
<evidence type="ECO:0000313" key="4">
    <source>
        <dbReference type="Proteomes" id="UP000697710"/>
    </source>
</evidence>
<reference evidence="3" key="2">
    <citation type="journal article" date="2021" name="Microbiome">
        <title>Successional dynamics and alternative stable states in a saline activated sludge microbial community over 9 years.</title>
        <authorList>
            <person name="Wang Y."/>
            <person name="Ye J."/>
            <person name="Ju F."/>
            <person name="Liu L."/>
            <person name="Boyd J.A."/>
            <person name="Deng Y."/>
            <person name="Parks D.H."/>
            <person name="Jiang X."/>
            <person name="Yin X."/>
            <person name="Woodcroft B.J."/>
            <person name="Tyson G.W."/>
            <person name="Hugenholtz P."/>
            <person name="Polz M.F."/>
            <person name="Zhang T."/>
        </authorList>
    </citation>
    <scope>NUCLEOTIDE SEQUENCE</scope>
    <source>
        <strain evidence="3">HKST-UBA01</strain>
    </source>
</reference>